<dbReference type="Pfam" id="PF19054">
    <property type="entry name" value="DUF5753"/>
    <property type="match status" value="1"/>
</dbReference>
<dbReference type="SUPFAM" id="SSF47413">
    <property type="entry name" value="lambda repressor-like DNA-binding domains"/>
    <property type="match status" value="1"/>
</dbReference>
<reference evidence="2" key="1">
    <citation type="journal article" date="2014" name="Int. J. Syst. Evol. Microbiol.">
        <title>Complete genome sequence of Corynebacterium casei LMG S-19264T (=DSM 44701T), isolated from a smear-ripened cheese.</title>
        <authorList>
            <consortium name="US DOE Joint Genome Institute (JGI-PGF)"/>
            <person name="Walter F."/>
            <person name="Albersmeier A."/>
            <person name="Kalinowski J."/>
            <person name="Ruckert C."/>
        </authorList>
    </citation>
    <scope>NUCLEOTIDE SEQUENCE</scope>
    <source>
        <strain evidence="2">JCM 4633</strain>
    </source>
</reference>
<evidence type="ECO:0000313" key="3">
    <source>
        <dbReference type="Proteomes" id="UP000646244"/>
    </source>
</evidence>
<dbReference type="CDD" id="cd00093">
    <property type="entry name" value="HTH_XRE"/>
    <property type="match status" value="1"/>
</dbReference>
<dbReference type="InterPro" id="IPR010982">
    <property type="entry name" value="Lambda_DNA-bd_dom_sf"/>
</dbReference>
<dbReference type="SMART" id="SM00530">
    <property type="entry name" value="HTH_XRE"/>
    <property type="match status" value="1"/>
</dbReference>
<dbReference type="AlphaFoldDB" id="A0A918WPE7"/>
<evidence type="ECO:0000313" key="2">
    <source>
        <dbReference type="EMBL" id="GHC61855.1"/>
    </source>
</evidence>
<dbReference type="InterPro" id="IPR001387">
    <property type="entry name" value="Cro/C1-type_HTH"/>
</dbReference>
<proteinExistence type="predicted"/>
<feature type="domain" description="HTH cro/C1-type" evidence="1">
    <location>
        <begin position="19"/>
        <end position="60"/>
    </location>
</feature>
<dbReference type="EMBL" id="BMVB01000016">
    <property type="protein sequence ID" value="GHC61855.1"/>
    <property type="molecule type" value="Genomic_DNA"/>
</dbReference>
<comment type="caution">
    <text evidence="2">The sequence shown here is derived from an EMBL/GenBank/DDBJ whole genome shotgun (WGS) entry which is preliminary data.</text>
</comment>
<sequence length="269" mass="30384">MGEAESQPPIGWRYCGDQLKLWRQRAGVSREELGKEAGYGYETIKSMEQGRRRPSLRVLQVADQMCGAAGLLEAAHPFLRPEEPRSVVQDFFRYEAEAIVYSSCEPMFIPGLLQTEETMRALFNSAWPPVDDATVEERVAVRLGRQTLLDKQTVAFSFVIGELPLRYPVVSNEAHRRQLLRILEVGQQRNVTAQVMPLDRYREGLDRAIMVLELPGHDRIAYEEAHATGGLYGDPAKVSSYAQKHALNGRVALNPAESVRFIRELSEEL</sequence>
<gene>
    <name evidence="2" type="ORF">GCM10010507_43680</name>
</gene>
<dbReference type="Proteomes" id="UP000646244">
    <property type="component" value="Unassembled WGS sequence"/>
</dbReference>
<dbReference type="GO" id="GO:0003677">
    <property type="term" value="F:DNA binding"/>
    <property type="evidence" value="ECO:0007669"/>
    <property type="project" value="InterPro"/>
</dbReference>
<accession>A0A918WPE7</accession>
<dbReference type="Gene3D" id="1.10.260.40">
    <property type="entry name" value="lambda repressor-like DNA-binding domains"/>
    <property type="match status" value="1"/>
</dbReference>
<dbReference type="RefSeq" id="WP_190111555.1">
    <property type="nucleotide sequence ID" value="NZ_BMVB01000016.1"/>
</dbReference>
<reference evidence="2" key="2">
    <citation type="submission" date="2020-09" db="EMBL/GenBank/DDBJ databases">
        <authorList>
            <person name="Sun Q."/>
            <person name="Ohkuma M."/>
        </authorList>
    </citation>
    <scope>NUCLEOTIDE SEQUENCE</scope>
    <source>
        <strain evidence="2">JCM 4633</strain>
    </source>
</reference>
<protein>
    <submittedName>
        <fullName evidence="2">Transcriptional regulator</fullName>
    </submittedName>
</protein>
<dbReference type="Pfam" id="PF13560">
    <property type="entry name" value="HTH_31"/>
    <property type="match status" value="1"/>
</dbReference>
<dbReference type="InterPro" id="IPR043917">
    <property type="entry name" value="DUF5753"/>
</dbReference>
<name>A0A918WPE7_STRCJ</name>
<organism evidence="2 3">
    <name type="scientific">Streptomyces cinnamoneus</name>
    <name type="common">Streptoverticillium cinnamoneum</name>
    <dbReference type="NCBI Taxonomy" id="53446"/>
    <lineage>
        <taxon>Bacteria</taxon>
        <taxon>Bacillati</taxon>
        <taxon>Actinomycetota</taxon>
        <taxon>Actinomycetes</taxon>
        <taxon>Kitasatosporales</taxon>
        <taxon>Streptomycetaceae</taxon>
        <taxon>Streptomyces</taxon>
        <taxon>Streptomyces cinnamoneus group</taxon>
    </lineage>
</organism>
<evidence type="ECO:0000259" key="1">
    <source>
        <dbReference type="PROSITE" id="PS50943"/>
    </source>
</evidence>
<dbReference type="PROSITE" id="PS50943">
    <property type="entry name" value="HTH_CROC1"/>
    <property type="match status" value="1"/>
</dbReference>